<evidence type="ECO:0000256" key="5">
    <source>
        <dbReference type="ARBA" id="ARBA00023136"/>
    </source>
</evidence>
<feature type="region of interest" description="Disordered" evidence="6">
    <location>
        <begin position="448"/>
        <end position="480"/>
    </location>
</feature>
<evidence type="ECO:0000259" key="8">
    <source>
        <dbReference type="PROSITE" id="PS50850"/>
    </source>
</evidence>
<keyword evidence="4 7" id="KW-1133">Transmembrane helix</keyword>
<dbReference type="AlphaFoldDB" id="A0AA39CIW7"/>
<evidence type="ECO:0000256" key="4">
    <source>
        <dbReference type="ARBA" id="ARBA00022989"/>
    </source>
</evidence>
<feature type="transmembrane region" description="Helical" evidence="7">
    <location>
        <begin position="99"/>
        <end position="122"/>
    </location>
</feature>
<dbReference type="PANTHER" id="PTHR23501:SF102">
    <property type="entry name" value="DRUG TRANSPORTER, PUTATIVE (AFU_ORTHOLOGUE AFUA_3G08530)-RELATED"/>
    <property type="match status" value="1"/>
</dbReference>
<evidence type="ECO:0000313" key="9">
    <source>
        <dbReference type="EMBL" id="KAJ9610634.1"/>
    </source>
</evidence>
<dbReference type="GO" id="GO:0022857">
    <property type="term" value="F:transmembrane transporter activity"/>
    <property type="evidence" value="ECO:0007669"/>
    <property type="project" value="InterPro"/>
</dbReference>
<dbReference type="InterPro" id="IPR020846">
    <property type="entry name" value="MFS_dom"/>
</dbReference>
<proteinExistence type="inferred from homology"/>
<sequence>MHQLHANAAQYSWIGSSYALASTASTPLWAKCSDVWGRTPLLLLANGVFMAGSLLSGLSKTIDMLIAGRTIQGLGGGGILILSTIIMADLFTLRDRAKYYSLSAIVWAVSSGLGPILGGVFTQTIGWRWCFFINLPFDGASLLLLTFTLRLKRPETTVVEGLKAFDWFGSVTIVGGTICFLCGLEGGASTLHGWKSAYSIGLMVGGVTLFLIFATYEWRWAAFPLVPMRALSSRPNLAAVFTAIFHGFVFIAYDFFLPLYFQVVLGASPIHSGLYLFALVLPLSAVSFATGQFVRRTGNYHIAAWFGSAVMTLGTGLFINFGNKTVWWKIIVYQMIAGVGAGPLFLSPMLGLQDHLPQEHVASGTSAMSFLRSISTASSIVIGGVVLQNAGLKGGNLTAPTSHDTTRQDLPGAGTSGYTAALSKMWMFYTAFCGLMVVSALFITKKSPARSVSDGGDAAVEYPETEKQRGTKEEEAKSAA</sequence>
<dbReference type="InterPro" id="IPR011701">
    <property type="entry name" value="MFS"/>
</dbReference>
<keyword evidence="3 7" id="KW-0812">Transmembrane</keyword>
<feature type="transmembrane region" description="Helical" evidence="7">
    <location>
        <begin position="273"/>
        <end position="294"/>
    </location>
</feature>
<dbReference type="GO" id="GO:0005886">
    <property type="term" value="C:plasma membrane"/>
    <property type="evidence" value="ECO:0007669"/>
    <property type="project" value="TreeGrafter"/>
</dbReference>
<dbReference type="PANTHER" id="PTHR23501">
    <property type="entry name" value="MAJOR FACILITATOR SUPERFAMILY"/>
    <property type="match status" value="1"/>
</dbReference>
<feature type="transmembrane region" description="Helical" evidence="7">
    <location>
        <begin position="426"/>
        <end position="443"/>
    </location>
</feature>
<feature type="transmembrane region" description="Helical" evidence="7">
    <location>
        <begin position="300"/>
        <end position="319"/>
    </location>
</feature>
<dbReference type="SUPFAM" id="SSF103473">
    <property type="entry name" value="MFS general substrate transporter"/>
    <property type="match status" value="1"/>
</dbReference>
<dbReference type="PROSITE" id="PS50850">
    <property type="entry name" value="MFS"/>
    <property type="match status" value="1"/>
</dbReference>
<dbReference type="Gene3D" id="1.20.1720.10">
    <property type="entry name" value="Multidrug resistance protein D"/>
    <property type="match status" value="1"/>
</dbReference>
<dbReference type="EMBL" id="JAPDRK010000007">
    <property type="protein sequence ID" value="KAJ9610634.1"/>
    <property type="molecule type" value="Genomic_DNA"/>
</dbReference>
<keyword evidence="10" id="KW-1185">Reference proteome</keyword>
<protein>
    <recommendedName>
        <fullName evidence="8">Major facilitator superfamily (MFS) profile domain-containing protein</fullName>
    </recommendedName>
</protein>
<feature type="compositionally biased region" description="Basic and acidic residues" evidence="6">
    <location>
        <begin position="464"/>
        <end position="480"/>
    </location>
</feature>
<organism evidence="9 10">
    <name type="scientific">Cladophialophora chaetospira</name>
    <dbReference type="NCBI Taxonomy" id="386627"/>
    <lineage>
        <taxon>Eukaryota</taxon>
        <taxon>Fungi</taxon>
        <taxon>Dikarya</taxon>
        <taxon>Ascomycota</taxon>
        <taxon>Pezizomycotina</taxon>
        <taxon>Eurotiomycetes</taxon>
        <taxon>Chaetothyriomycetidae</taxon>
        <taxon>Chaetothyriales</taxon>
        <taxon>Herpotrichiellaceae</taxon>
        <taxon>Cladophialophora</taxon>
    </lineage>
</organism>
<keyword evidence="5 7" id="KW-0472">Membrane</keyword>
<dbReference type="InterPro" id="IPR036259">
    <property type="entry name" value="MFS_trans_sf"/>
</dbReference>
<comment type="similarity">
    <text evidence="2">Belongs to the major facilitator superfamily. TCR/Tet family.</text>
</comment>
<feature type="transmembrane region" description="Helical" evidence="7">
    <location>
        <begin position="41"/>
        <end position="59"/>
    </location>
</feature>
<feature type="transmembrane region" description="Helical" evidence="7">
    <location>
        <begin position="129"/>
        <end position="147"/>
    </location>
</feature>
<comment type="caution">
    <text evidence="9">The sequence shown here is derived from an EMBL/GenBank/DDBJ whole genome shotgun (WGS) entry which is preliminary data.</text>
</comment>
<feature type="transmembrane region" description="Helical" evidence="7">
    <location>
        <begin position="236"/>
        <end position="261"/>
    </location>
</feature>
<feature type="transmembrane region" description="Helical" evidence="7">
    <location>
        <begin position="326"/>
        <end position="346"/>
    </location>
</feature>
<dbReference type="Gene3D" id="1.20.1250.20">
    <property type="entry name" value="MFS general substrate transporter like domains"/>
    <property type="match status" value="1"/>
</dbReference>
<dbReference type="PRINTS" id="PR01036">
    <property type="entry name" value="TCRTETB"/>
</dbReference>
<feature type="domain" description="Major facilitator superfamily (MFS) profile" evidence="8">
    <location>
        <begin position="1"/>
        <end position="448"/>
    </location>
</feature>
<dbReference type="Pfam" id="PF07690">
    <property type="entry name" value="MFS_1"/>
    <property type="match status" value="1"/>
</dbReference>
<evidence type="ECO:0000256" key="6">
    <source>
        <dbReference type="SAM" id="MobiDB-lite"/>
    </source>
</evidence>
<feature type="transmembrane region" description="Helical" evidence="7">
    <location>
        <begin position="71"/>
        <end position="93"/>
    </location>
</feature>
<evidence type="ECO:0000256" key="2">
    <source>
        <dbReference type="ARBA" id="ARBA00007520"/>
    </source>
</evidence>
<evidence type="ECO:0000313" key="10">
    <source>
        <dbReference type="Proteomes" id="UP001172673"/>
    </source>
</evidence>
<dbReference type="Proteomes" id="UP001172673">
    <property type="component" value="Unassembled WGS sequence"/>
</dbReference>
<gene>
    <name evidence="9" type="ORF">H2200_005411</name>
</gene>
<name>A0AA39CIW7_9EURO</name>
<evidence type="ECO:0000256" key="1">
    <source>
        <dbReference type="ARBA" id="ARBA00004141"/>
    </source>
</evidence>
<feature type="transmembrane region" description="Helical" evidence="7">
    <location>
        <begin position="196"/>
        <end position="216"/>
    </location>
</feature>
<accession>A0AA39CIW7</accession>
<reference evidence="9" key="1">
    <citation type="submission" date="2022-10" db="EMBL/GenBank/DDBJ databases">
        <title>Culturing micro-colonial fungi from biological soil crusts in the Mojave desert and describing Neophaeococcomyces mojavensis, and introducing the new genera and species Taxawa tesnikishii.</title>
        <authorList>
            <person name="Kurbessoian T."/>
            <person name="Stajich J.E."/>
        </authorList>
    </citation>
    <scope>NUCLEOTIDE SEQUENCE</scope>
    <source>
        <strain evidence="9">TK_41</strain>
    </source>
</reference>
<feature type="transmembrane region" description="Helical" evidence="7">
    <location>
        <begin position="167"/>
        <end position="184"/>
    </location>
</feature>
<evidence type="ECO:0000256" key="3">
    <source>
        <dbReference type="ARBA" id="ARBA00022692"/>
    </source>
</evidence>
<evidence type="ECO:0000256" key="7">
    <source>
        <dbReference type="SAM" id="Phobius"/>
    </source>
</evidence>
<comment type="subcellular location">
    <subcellularLocation>
        <location evidence="1">Membrane</location>
        <topology evidence="1">Multi-pass membrane protein</topology>
    </subcellularLocation>
</comment>